<dbReference type="Gene3D" id="3.40.630.30">
    <property type="match status" value="1"/>
</dbReference>
<dbReference type="RefSeq" id="WP_182295203.1">
    <property type="nucleotide sequence ID" value="NZ_CP059851.1"/>
</dbReference>
<dbReference type="Pfam" id="PF00583">
    <property type="entry name" value="Acetyltransf_1"/>
    <property type="match status" value="1"/>
</dbReference>
<organism evidence="4 5">
    <name type="scientific">Sandaracinobacteroides saxicola</name>
    <dbReference type="NCBI Taxonomy" id="2759707"/>
    <lineage>
        <taxon>Bacteria</taxon>
        <taxon>Pseudomonadati</taxon>
        <taxon>Pseudomonadota</taxon>
        <taxon>Alphaproteobacteria</taxon>
        <taxon>Sphingomonadales</taxon>
        <taxon>Sphingosinicellaceae</taxon>
        <taxon>Sandaracinobacteroides</taxon>
    </lineage>
</organism>
<evidence type="ECO:0000313" key="5">
    <source>
        <dbReference type="Proteomes" id="UP000515292"/>
    </source>
</evidence>
<dbReference type="Proteomes" id="UP000515292">
    <property type="component" value="Chromosome"/>
</dbReference>
<dbReference type="AlphaFoldDB" id="A0A7G5IG66"/>
<keyword evidence="5" id="KW-1185">Reference proteome</keyword>
<protein>
    <submittedName>
        <fullName evidence="4">GNAT family N-acetyltransferase</fullName>
    </submittedName>
</protein>
<dbReference type="SUPFAM" id="SSF55729">
    <property type="entry name" value="Acyl-CoA N-acyltransferases (Nat)"/>
    <property type="match status" value="1"/>
</dbReference>
<feature type="domain" description="N-acetyltransferase" evidence="3">
    <location>
        <begin position="4"/>
        <end position="160"/>
    </location>
</feature>
<evidence type="ECO:0000259" key="3">
    <source>
        <dbReference type="PROSITE" id="PS51186"/>
    </source>
</evidence>
<dbReference type="InterPro" id="IPR016181">
    <property type="entry name" value="Acyl_CoA_acyltransferase"/>
</dbReference>
<sequence length="160" mass="17564">MTDIALTDPLPGDWCHMALRHCETYIDGFGYPPVFETYALAVIAQMAQDYSPPRDRLIVARRGSQRLGTIAIRFTDDETAQLRFLLLEPAARGAGLGRRLVAAVIDHARAHAARTLFLETASDLAPARALYAAAGFRLESAEPVDFLPPGVTSERWSLVL</sequence>
<dbReference type="CDD" id="cd04301">
    <property type="entry name" value="NAT_SF"/>
    <property type="match status" value="1"/>
</dbReference>
<keyword evidence="2" id="KW-0012">Acyltransferase</keyword>
<gene>
    <name evidence="4" type="ORF">H3309_13530</name>
</gene>
<evidence type="ECO:0000313" key="4">
    <source>
        <dbReference type="EMBL" id="QMW22358.1"/>
    </source>
</evidence>
<dbReference type="GO" id="GO:0016747">
    <property type="term" value="F:acyltransferase activity, transferring groups other than amino-acyl groups"/>
    <property type="evidence" value="ECO:0007669"/>
    <property type="project" value="InterPro"/>
</dbReference>
<reference evidence="4 5" key="1">
    <citation type="submission" date="2020-07" db="EMBL/GenBank/DDBJ databases">
        <title>Complete genome sequence for Sandaracinobacter sp. M6.</title>
        <authorList>
            <person name="Tang Y."/>
            <person name="Liu Q."/>
            <person name="Guo Z."/>
            <person name="Lei P."/>
            <person name="Huang B."/>
        </authorList>
    </citation>
    <scope>NUCLEOTIDE SEQUENCE [LARGE SCALE GENOMIC DNA]</scope>
    <source>
        <strain evidence="4 5">M6</strain>
    </source>
</reference>
<proteinExistence type="predicted"/>
<dbReference type="KEGG" id="sand:H3309_13530"/>
<dbReference type="InterPro" id="IPR050832">
    <property type="entry name" value="Bact_Acetyltransf"/>
</dbReference>
<keyword evidence="1 4" id="KW-0808">Transferase</keyword>
<evidence type="ECO:0000256" key="2">
    <source>
        <dbReference type="ARBA" id="ARBA00023315"/>
    </source>
</evidence>
<accession>A0A7G5IG66</accession>
<dbReference type="EMBL" id="CP059851">
    <property type="protein sequence ID" value="QMW22358.1"/>
    <property type="molecule type" value="Genomic_DNA"/>
</dbReference>
<name>A0A7G5IG66_9SPHN</name>
<dbReference type="PANTHER" id="PTHR43877">
    <property type="entry name" value="AMINOALKYLPHOSPHONATE N-ACETYLTRANSFERASE-RELATED-RELATED"/>
    <property type="match status" value="1"/>
</dbReference>
<dbReference type="InterPro" id="IPR000182">
    <property type="entry name" value="GNAT_dom"/>
</dbReference>
<evidence type="ECO:0000256" key="1">
    <source>
        <dbReference type="ARBA" id="ARBA00022679"/>
    </source>
</evidence>
<dbReference type="PROSITE" id="PS51186">
    <property type="entry name" value="GNAT"/>
    <property type="match status" value="1"/>
</dbReference>